<feature type="domain" description="Trimeric autotransporter adhesin YadA-like stalk" evidence="14">
    <location>
        <begin position="766"/>
        <end position="805"/>
    </location>
</feature>
<evidence type="ECO:0000313" key="17">
    <source>
        <dbReference type="Proteomes" id="UP001385892"/>
    </source>
</evidence>
<feature type="domain" description="Trimeric autotransporter adhesin YadA-like head" evidence="13">
    <location>
        <begin position="1170"/>
        <end position="1195"/>
    </location>
</feature>
<feature type="domain" description="Trimeric autotransporter adhesin YadA-like stalk" evidence="14">
    <location>
        <begin position="1225"/>
        <end position="1257"/>
    </location>
</feature>
<dbReference type="Pfam" id="PF13018">
    <property type="entry name" value="ESPR"/>
    <property type="match status" value="1"/>
</dbReference>
<comment type="caution">
    <text evidence="16">The sequence shown here is derived from an EMBL/GenBank/DDBJ whole genome shotgun (WGS) entry which is preliminary data.</text>
</comment>
<dbReference type="Pfam" id="PF05662">
    <property type="entry name" value="YadA_stalk"/>
    <property type="match status" value="10"/>
</dbReference>
<evidence type="ECO:0000259" key="14">
    <source>
        <dbReference type="Pfam" id="PF05662"/>
    </source>
</evidence>
<feature type="domain" description="Trimeric autotransporter adhesin YadA-like head" evidence="13">
    <location>
        <begin position="611"/>
        <end position="637"/>
    </location>
</feature>
<feature type="domain" description="Trimeric autotransporter adhesin YadA-like head" evidence="13">
    <location>
        <begin position="152"/>
        <end position="178"/>
    </location>
</feature>
<dbReference type="Gene3D" id="1.20.5.2280">
    <property type="match status" value="1"/>
</dbReference>
<dbReference type="RefSeq" id="WP_340341841.1">
    <property type="nucleotide sequence ID" value="NZ_JBBKZT010000003.1"/>
</dbReference>
<feature type="domain" description="Trimeric autotransporter adhesin YadA-like stalk" evidence="14">
    <location>
        <begin position="1450"/>
        <end position="1488"/>
    </location>
</feature>
<feature type="domain" description="Trimeric autotransporter adhesin YadA-like head" evidence="13">
    <location>
        <begin position="555"/>
        <end position="581"/>
    </location>
</feature>
<dbReference type="SUPFAM" id="SSF101967">
    <property type="entry name" value="Adhesin YadA, collagen-binding domain"/>
    <property type="match status" value="10"/>
</dbReference>
<dbReference type="Pfam" id="PF05658">
    <property type="entry name" value="YadA_head"/>
    <property type="match status" value="9"/>
</dbReference>
<feature type="domain" description="Trimeric autotransporter adhesin YadA-like head" evidence="13">
    <location>
        <begin position="226"/>
        <end position="252"/>
    </location>
</feature>
<feature type="domain" description="Trimeric autotransporter adhesin YadA-like stalk" evidence="14">
    <location>
        <begin position="1394"/>
        <end position="1435"/>
    </location>
</feature>
<feature type="domain" description="Trimeric autotransporter adhesin YadA-like stalk" evidence="14">
    <location>
        <begin position="1284"/>
        <end position="1325"/>
    </location>
</feature>
<evidence type="ECO:0000256" key="6">
    <source>
        <dbReference type="ARBA" id="ARBA00022692"/>
    </source>
</evidence>
<accession>A0ABU8WIS6</accession>
<keyword evidence="8" id="KW-0653">Protein transport</keyword>
<dbReference type="CDD" id="cd12820">
    <property type="entry name" value="LbR_YadA-like"/>
    <property type="match status" value="2"/>
</dbReference>
<keyword evidence="6" id="KW-0812">Transmembrane</keyword>
<name>A0ABU8WIS6_9BURK</name>
<evidence type="ECO:0000256" key="11">
    <source>
        <dbReference type="SAM" id="MobiDB-lite"/>
    </source>
</evidence>
<keyword evidence="4" id="KW-0813">Transport</keyword>
<comment type="subcellular location">
    <subcellularLocation>
        <location evidence="2">Cell outer membrane</location>
    </subcellularLocation>
    <subcellularLocation>
        <location evidence="1">Cell surface</location>
    </subcellularLocation>
</comment>
<evidence type="ECO:0000256" key="4">
    <source>
        <dbReference type="ARBA" id="ARBA00022448"/>
    </source>
</evidence>
<keyword evidence="5" id="KW-1134">Transmembrane beta strand</keyword>
<dbReference type="InterPro" id="IPR008640">
    <property type="entry name" value="Adhesin_Head_dom"/>
</dbReference>
<feature type="domain" description="Trimeric autotransporter adhesin YadA-like head" evidence="13">
    <location>
        <begin position="584"/>
        <end position="609"/>
    </location>
</feature>
<dbReference type="InterPro" id="IPR005594">
    <property type="entry name" value="YadA_C"/>
</dbReference>
<dbReference type="Pfam" id="PF03895">
    <property type="entry name" value="YadA_anchor"/>
    <property type="match status" value="1"/>
</dbReference>
<evidence type="ECO:0000259" key="12">
    <source>
        <dbReference type="Pfam" id="PF03895"/>
    </source>
</evidence>
<dbReference type="Gene3D" id="2.60.40.4050">
    <property type="match status" value="1"/>
</dbReference>
<reference evidence="16 17" key="1">
    <citation type="submission" date="2024-03" db="EMBL/GenBank/DDBJ databases">
        <title>Novel species of the genus Variovorax.</title>
        <authorList>
            <person name="Liu Q."/>
            <person name="Xin Y.-H."/>
        </authorList>
    </citation>
    <scope>NUCLEOTIDE SEQUENCE [LARGE SCALE GENOMIC DNA]</scope>
    <source>
        <strain evidence="16 17">KACC 18900</strain>
    </source>
</reference>
<feature type="domain" description="Trimeric autotransporter adhesin YadA-like stalk" evidence="14">
    <location>
        <begin position="455"/>
        <end position="498"/>
    </location>
</feature>
<feature type="domain" description="ESPR" evidence="15">
    <location>
        <begin position="1"/>
        <end position="43"/>
    </location>
</feature>
<feature type="compositionally biased region" description="Polar residues" evidence="11">
    <location>
        <begin position="1261"/>
        <end position="1277"/>
    </location>
</feature>
<dbReference type="Gene3D" id="6.10.250.2040">
    <property type="match status" value="6"/>
</dbReference>
<keyword evidence="7" id="KW-0732">Signal</keyword>
<proteinExistence type="inferred from homology"/>
<evidence type="ECO:0000256" key="5">
    <source>
        <dbReference type="ARBA" id="ARBA00022452"/>
    </source>
</evidence>
<dbReference type="Gene3D" id="2.150.10.10">
    <property type="entry name" value="Serralysin-like metalloprotease, C-terminal"/>
    <property type="match status" value="4"/>
</dbReference>
<feature type="domain" description="Trimeric autotransporter adhesin YadA-like head" evidence="13">
    <location>
        <begin position="254"/>
        <end position="280"/>
    </location>
</feature>
<evidence type="ECO:0000256" key="3">
    <source>
        <dbReference type="ARBA" id="ARBA00005848"/>
    </source>
</evidence>
<dbReference type="InterPro" id="IPR045584">
    <property type="entry name" value="Pilin-like"/>
</dbReference>
<feature type="region of interest" description="Disordered" evidence="11">
    <location>
        <begin position="1261"/>
        <end position="1284"/>
    </location>
</feature>
<evidence type="ECO:0000256" key="7">
    <source>
        <dbReference type="ARBA" id="ARBA00022729"/>
    </source>
</evidence>
<evidence type="ECO:0000256" key="1">
    <source>
        <dbReference type="ARBA" id="ARBA00004241"/>
    </source>
</evidence>
<feature type="domain" description="Trimeric autotransporter adhesin YadA-like stalk" evidence="14">
    <location>
        <begin position="1083"/>
        <end position="1126"/>
    </location>
</feature>
<feature type="domain" description="Trimeric autotransporter adhesin YadA-like head" evidence="13">
    <location>
        <begin position="527"/>
        <end position="551"/>
    </location>
</feature>
<dbReference type="InterPro" id="IPR024973">
    <property type="entry name" value="ESPR"/>
</dbReference>
<sequence length="1570" mass="152084">MNKTFKSIWNDKVGAWVAVSETATPRGKSSRGGGVMAKPRVTAMIAALTGVFALTPDTQAQSLLCTNTGGAMACQSDSGRGLTFTANSDSGGSGENMVLRGGGAGQPIRNYFVGSADTPNASNITLGDAAYTNSTTTIYTNHFQVGDSATSAAGNSSSAIGVGAKSLGAESLALGARSIANAVNTVAIGTAASAQNENDLAVGIAAKASGGGGGTPAMAFGSYSQATGPASTAFGVNAIASGNRSAAFGYFSQATGDLASAFGRQSIATGNRSVAFGANTTAGNDNDVALGSGSTTAAPNTGTTAQYGATAAGIAKAASGTVSVGTLGNERQIQNVAAGVISATSTDAINGSQLNSVVKGVDAVGTSTASALGGGSTYDNTTGTVSAPSYTINNINTAGNNTGPTTQNNVGDALTALNNNVANTAASAVKYDTNPDGSVNYNSVSLNPAGSGPTKVSNVAAGNLSPTSTDAVNGSQLNATNANVTNLGNAVTNLAGDTSTTYTNAKGMGIRYVRTNEAGLPQLDAYAQAPGSTAVGYNATSSAANALALGRDTTASAINSVALGANAKATNLNGVAIGNNAASTGQSAFAIGNGTNSSGSGSLALGNGAKATNQFSLAMGAASNSTGNGSIAIGVGADSGTGTTYSGDIAFGYAAKVLDGGGASTAAGSQSTATSGASSFGYGSRATGTNASTFGYDTRAAGQAATALGYSASAGNANDIALGSRSVTAAPNTGVTALYGATAAGIADPADGVLSLGGGYYDYKRQIQNVAAGVISSKSTDAINGSQLYSVVQGVDAQGTTTAAALGGGSTYDNSTGAISAPSYTINNINQGGNVAGSTSQNNVGDALSALNTSVTNTAAAGVKYDTNPDGSINYNSVSLNPGGSGPTKVSNVAAGTLSATSTDAVNGSQLNATNTNVTNLGNTVTNLGDTVTTLGNTPITFAGNTGSVDRKLGETLQITGAATTAGTYSGANLKTTVVGNEVQIQMADAPAFSSLSTTGAVNVGGPLTVAGPTTLNGGLDMAGNKITNVAAGTANTDGVNVGQMNAATAAATASSVKYDTNPDGSTNYNSISLNPAGSGPTKISNVAAGALSPTSTDAVNGSQLNATNTALTNMGNAITNVAGDTSNAYTDVNGMGIRYVRTNEAGLPQIDSYAKAPGSTAVGYGATSSAADALALGRGATASAVNSVALGAGSVADGSTLGTAGYLVGGIATSEVNIGNRRMTGVSAGAMDTDGVNVAQLKAVSQAATAAANATAVQYDTNPDGSPNYNSVSLNPAGSGPTKVTNVAAGTLSPTSTDAVNGSQLNATNTNVTNLGNTVTTLGNTPITFAGNTGTYSGANLKTVVVGNEVQIQMADAPSFSSVTTTGAVNVGGTLNVAGATTLKGGLDVAGNKITNVGAGTDDTDAVNVAQLRAGQATAVKYEKNQDGTVNYNSVSLGGEAGGAPTAVHNVAAGVAGTDAVNVNQLNAGIASANQYTDARVSQVQANLDRATKDASAGTAGAMAMANLPQSILPGKSMMSAGVGAFDGQAAVAVGISKLSDNSRWIVKLSGTVNTRGKAGIAAGAGFQW</sequence>
<dbReference type="InterPro" id="IPR011049">
    <property type="entry name" value="Serralysin-like_metalloprot_C"/>
</dbReference>
<dbReference type="Proteomes" id="UP001385892">
    <property type="component" value="Unassembled WGS sequence"/>
</dbReference>
<evidence type="ECO:0000256" key="2">
    <source>
        <dbReference type="ARBA" id="ARBA00004442"/>
    </source>
</evidence>
<dbReference type="SUPFAM" id="SSF54523">
    <property type="entry name" value="Pili subunits"/>
    <property type="match status" value="1"/>
</dbReference>
<keyword evidence="9" id="KW-0472">Membrane</keyword>
<evidence type="ECO:0000313" key="16">
    <source>
        <dbReference type="EMBL" id="MEJ8846698.1"/>
    </source>
</evidence>
<feature type="domain" description="Trimeric autotransporter adhesin YadA-like head" evidence="13">
    <location>
        <begin position="700"/>
        <end position="726"/>
    </location>
</feature>
<keyword evidence="10" id="KW-0998">Cell outer membrane</keyword>
<dbReference type="Gene3D" id="3.30.1300.30">
    <property type="entry name" value="GSPII I/J protein-like"/>
    <property type="match status" value="1"/>
</dbReference>
<comment type="similarity">
    <text evidence="3">Belongs to the autotransporter-2 (AT-2) (TC 1.B.40) family.</text>
</comment>
<feature type="domain" description="Trimeric autotransporter adhesin YadA-like stalk" evidence="14">
    <location>
        <begin position="1026"/>
        <end position="1064"/>
    </location>
</feature>
<keyword evidence="17" id="KW-1185">Reference proteome</keyword>
<evidence type="ECO:0000259" key="15">
    <source>
        <dbReference type="Pfam" id="PF13018"/>
    </source>
</evidence>
<organism evidence="16 17">
    <name type="scientific">Variovorax rhizosphaerae</name>
    <dbReference type="NCBI Taxonomy" id="1836200"/>
    <lineage>
        <taxon>Bacteria</taxon>
        <taxon>Pseudomonadati</taxon>
        <taxon>Pseudomonadota</taxon>
        <taxon>Betaproteobacteria</taxon>
        <taxon>Burkholderiales</taxon>
        <taxon>Comamonadaceae</taxon>
        <taxon>Variovorax</taxon>
    </lineage>
</organism>
<gene>
    <name evidence="16" type="ORF">WKW82_08560</name>
</gene>
<feature type="domain" description="Trimeric autotransporter adhesin YadA-like stalk" evidence="14">
    <location>
        <begin position="889"/>
        <end position="932"/>
    </location>
</feature>
<dbReference type="EMBL" id="JBBKZT010000003">
    <property type="protein sequence ID" value="MEJ8846698.1"/>
    <property type="molecule type" value="Genomic_DNA"/>
</dbReference>
<dbReference type="InterPro" id="IPR008635">
    <property type="entry name" value="Coiled_stalk_dom"/>
</dbReference>
<dbReference type="Gene3D" id="1.20.5.170">
    <property type="match status" value="4"/>
</dbReference>
<evidence type="ECO:0000259" key="13">
    <source>
        <dbReference type="Pfam" id="PF05658"/>
    </source>
</evidence>
<feature type="domain" description="Trimeric autotransporter adhesin YadA-like C-terminal membrane anchor" evidence="12">
    <location>
        <begin position="1510"/>
        <end position="1570"/>
    </location>
</feature>
<evidence type="ECO:0000256" key="8">
    <source>
        <dbReference type="ARBA" id="ARBA00022927"/>
    </source>
</evidence>
<evidence type="ECO:0000256" key="10">
    <source>
        <dbReference type="ARBA" id="ARBA00023237"/>
    </source>
</evidence>
<evidence type="ECO:0000256" key="9">
    <source>
        <dbReference type="ARBA" id="ARBA00023136"/>
    </source>
</evidence>
<feature type="domain" description="Trimeric autotransporter adhesin YadA-like stalk" evidence="14">
    <location>
        <begin position="332"/>
        <end position="373"/>
    </location>
</feature>
<protein>
    <submittedName>
        <fullName evidence="16">YadA-like family protein</fullName>
    </submittedName>
</protein>